<reference evidence="2 3" key="1">
    <citation type="journal article" date="2016" name="Genome Biol. Evol.">
        <title>Divergent and convergent evolution of fungal pathogenicity.</title>
        <authorList>
            <person name="Shang Y."/>
            <person name="Xiao G."/>
            <person name="Zheng P."/>
            <person name="Cen K."/>
            <person name="Zhan S."/>
            <person name="Wang C."/>
        </authorList>
    </citation>
    <scope>NUCLEOTIDE SEQUENCE [LARGE SCALE GENOMIC DNA]</scope>
    <source>
        <strain evidence="2 3">ARSEF 7405</strain>
    </source>
</reference>
<dbReference type="NCBIfam" id="TIGR01664">
    <property type="entry name" value="DNA-3'-Pase"/>
    <property type="match status" value="1"/>
</dbReference>
<dbReference type="AlphaFoldDB" id="A0A168DXY5"/>
<dbReference type="GO" id="GO:0046404">
    <property type="term" value="F:ATP-dependent polydeoxyribonucleotide 5'-hydroxyl-kinase activity"/>
    <property type="evidence" value="ECO:0007669"/>
    <property type="project" value="TreeGrafter"/>
</dbReference>
<evidence type="ECO:0000313" key="2">
    <source>
        <dbReference type="EMBL" id="KZZ98235.1"/>
    </source>
</evidence>
<keyword evidence="3" id="KW-1185">Reference proteome</keyword>
<organism evidence="2 3">
    <name type="scientific">Ascosphaera apis ARSEF 7405</name>
    <dbReference type="NCBI Taxonomy" id="392613"/>
    <lineage>
        <taxon>Eukaryota</taxon>
        <taxon>Fungi</taxon>
        <taxon>Dikarya</taxon>
        <taxon>Ascomycota</taxon>
        <taxon>Pezizomycotina</taxon>
        <taxon>Eurotiomycetes</taxon>
        <taxon>Eurotiomycetidae</taxon>
        <taxon>Onygenales</taxon>
        <taxon>Ascosphaeraceae</taxon>
        <taxon>Ascosphaera</taxon>
    </lineage>
</organism>
<evidence type="ECO:0000256" key="1">
    <source>
        <dbReference type="SAM" id="MobiDB-lite"/>
    </source>
</evidence>
<dbReference type="OrthoDB" id="19045at2759"/>
<gene>
    <name evidence="2" type="ORF">AAP_00496</name>
</gene>
<sequence>MSSRHAKHSLDREISPPPLKRHKAEVVQVKKETVSDFFKPISQKQKKQTEIPKMTKGQIVWNVVQQTCLCGRFDVPDNREEIQSLPHNKTENKTVKRIAGFDFDGTLVKTKSGYRFARGGDDWVWWSPLVPSRLRELHSQGYLLAILTNQKAVSIRKQIVEGKPESKSLVNLKKRLSGVIEALNLPIMVYAATEDDQFRKPSRGMWDELVGANGFNIKESVDLDSSIFVGDAAGRKEDHSAVDRDFATNAGISFLTPEEAFLDQQKVKTIDVAEISMDTERNNGKKTTQKILHSVRTMKTDT</sequence>
<protein>
    <submittedName>
        <fullName evidence="2">DNA kinase/phosphatase Pnk1</fullName>
    </submittedName>
</protein>
<proteinExistence type="predicted"/>
<dbReference type="InterPro" id="IPR006549">
    <property type="entry name" value="HAD-SF_hydro_IIIA"/>
</dbReference>
<name>A0A168DXY5_9EURO</name>
<dbReference type="Pfam" id="PF08645">
    <property type="entry name" value="PNK3P"/>
    <property type="match status" value="1"/>
</dbReference>
<dbReference type="InterPro" id="IPR013954">
    <property type="entry name" value="PNK3P"/>
</dbReference>
<evidence type="ECO:0000313" key="3">
    <source>
        <dbReference type="Proteomes" id="UP000242877"/>
    </source>
</evidence>
<dbReference type="Proteomes" id="UP000242877">
    <property type="component" value="Unassembled WGS sequence"/>
</dbReference>
<keyword evidence="2" id="KW-0418">Kinase</keyword>
<keyword evidence="2" id="KW-0808">Transferase</keyword>
<dbReference type="PANTHER" id="PTHR12083">
    <property type="entry name" value="BIFUNCTIONAL POLYNUCLEOTIDE PHOSPHATASE/KINASE"/>
    <property type="match status" value="1"/>
</dbReference>
<dbReference type="GO" id="GO:0003690">
    <property type="term" value="F:double-stranded DNA binding"/>
    <property type="evidence" value="ECO:0007669"/>
    <property type="project" value="TreeGrafter"/>
</dbReference>
<dbReference type="InterPro" id="IPR023214">
    <property type="entry name" value="HAD_sf"/>
</dbReference>
<dbReference type="VEuPathDB" id="FungiDB:AAP_00496"/>
<dbReference type="PANTHER" id="PTHR12083:SF9">
    <property type="entry name" value="BIFUNCTIONAL POLYNUCLEOTIDE PHOSPHATASE_KINASE"/>
    <property type="match status" value="1"/>
</dbReference>
<dbReference type="SUPFAM" id="SSF56784">
    <property type="entry name" value="HAD-like"/>
    <property type="match status" value="1"/>
</dbReference>
<dbReference type="NCBIfam" id="TIGR01662">
    <property type="entry name" value="HAD-SF-IIIA"/>
    <property type="match status" value="1"/>
</dbReference>
<dbReference type="InterPro" id="IPR036412">
    <property type="entry name" value="HAD-like_sf"/>
</dbReference>
<dbReference type="EMBL" id="AZGZ01000001">
    <property type="protein sequence ID" value="KZZ98235.1"/>
    <property type="molecule type" value="Genomic_DNA"/>
</dbReference>
<dbReference type="Gene3D" id="3.40.50.1000">
    <property type="entry name" value="HAD superfamily/HAD-like"/>
    <property type="match status" value="1"/>
</dbReference>
<feature type="region of interest" description="Disordered" evidence="1">
    <location>
        <begin position="1"/>
        <end position="22"/>
    </location>
</feature>
<comment type="caution">
    <text evidence="2">The sequence shown here is derived from an EMBL/GenBank/DDBJ whole genome shotgun (WGS) entry which is preliminary data.</text>
</comment>
<dbReference type="InterPro" id="IPR006551">
    <property type="entry name" value="Polynucleotide_phosphatase"/>
</dbReference>
<accession>A0A168DXY5</accession>
<dbReference type="GO" id="GO:0006281">
    <property type="term" value="P:DNA repair"/>
    <property type="evidence" value="ECO:0007669"/>
    <property type="project" value="TreeGrafter"/>
</dbReference>
<dbReference type="GO" id="GO:0046403">
    <property type="term" value="F:polynucleotide 3'-phosphatase activity"/>
    <property type="evidence" value="ECO:0007669"/>
    <property type="project" value="TreeGrafter"/>
</dbReference>